<dbReference type="Gene3D" id="3.90.1150.200">
    <property type="match status" value="1"/>
</dbReference>
<dbReference type="Pfam" id="PF13376">
    <property type="entry name" value="OmdA"/>
    <property type="match status" value="1"/>
</dbReference>
<proteinExistence type="predicted"/>
<dbReference type="RefSeq" id="WP_109271084.1">
    <property type="nucleotide sequence ID" value="NZ_QFFF01000001.1"/>
</dbReference>
<dbReference type="Proteomes" id="UP000245916">
    <property type="component" value="Unassembled WGS sequence"/>
</dbReference>
<dbReference type="InterPro" id="IPR014922">
    <property type="entry name" value="YdhG-like"/>
</dbReference>
<comment type="caution">
    <text evidence="2">The sequence shown here is derived from an EMBL/GenBank/DDBJ whole genome shotgun (WGS) entry which is preliminary data.</text>
</comment>
<keyword evidence="3" id="KW-1185">Reference proteome</keyword>
<accession>A0A2U2J3M9</accession>
<gene>
    <name evidence="2" type="ORF">DF286_08750</name>
</gene>
<dbReference type="OrthoDB" id="214150at2"/>
<feature type="domain" description="YdhG-like" evidence="1">
    <location>
        <begin position="19"/>
        <end position="111"/>
    </location>
</feature>
<dbReference type="AlphaFoldDB" id="A0A2U2J3M9"/>
<evidence type="ECO:0000313" key="2">
    <source>
        <dbReference type="EMBL" id="PWG02946.1"/>
    </source>
</evidence>
<evidence type="ECO:0000313" key="3">
    <source>
        <dbReference type="Proteomes" id="UP000245916"/>
    </source>
</evidence>
<sequence>MSSDERIDAYIARQADFARPILEHLRASVHAACPGCEETLKWSAPAFLYKGEQLAMMAAFKAHATFGFWKGSLVTGDTDKQRSAMGQFGRLTSIDDLPDEETLRDLIRKAMDLTDKGVKPARTKHPKPDIPMPDDLRAALDAEPKAAASFDGFPPGARRDYLEWITEAKRPETREKRIALAVEWMAQGKKRNWKYETC</sequence>
<name>A0A2U2J3M9_9SPHN</name>
<organism evidence="2 3">
    <name type="scientific">Allosphingosinicella humi</name>
    <dbReference type="NCBI Taxonomy" id="2068657"/>
    <lineage>
        <taxon>Bacteria</taxon>
        <taxon>Pseudomonadati</taxon>
        <taxon>Pseudomonadota</taxon>
        <taxon>Alphaproteobacteria</taxon>
        <taxon>Sphingomonadales</taxon>
        <taxon>Sphingomonadaceae</taxon>
        <taxon>Allosphingosinicella</taxon>
    </lineage>
</organism>
<evidence type="ECO:0000259" key="1">
    <source>
        <dbReference type="Pfam" id="PF08818"/>
    </source>
</evidence>
<dbReference type="SUPFAM" id="SSF159888">
    <property type="entry name" value="YdhG-like"/>
    <property type="match status" value="1"/>
</dbReference>
<reference evidence="2 3" key="1">
    <citation type="submission" date="2018-05" db="EMBL/GenBank/DDBJ databases">
        <title>Genome of Sphingosinicella humi QZX222.</title>
        <authorList>
            <person name="Qiao Z."/>
            <person name="Wang G."/>
        </authorList>
    </citation>
    <scope>NUCLEOTIDE SEQUENCE [LARGE SCALE GENOMIC DNA]</scope>
    <source>
        <strain evidence="2 3">QZX222</strain>
    </source>
</reference>
<dbReference type="EMBL" id="QFFF01000001">
    <property type="protein sequence ID" value="PWG02946.1"/>
    <property type="molecule type" value="Genomic_DNA"/>
</dbReference>
<protein>
    <recommendedName>
        <fullName evidence="1">YdhG-like domain-containing protein</fullName>
    </recommendedName>
</protein>
<dbReference type="Pfam" id="PF08818">
    <property type="entry name" value="DUF1801"/>
    <property type="match status" value="1"/>
</dbReference>